<keyword evidence="3" id="KW-1185">Reference proteome</keyword>
<evidence type="ECO:0000313" key="3">
    <source>
        <dbReference type="Proteomes" id="UP000008021"/>
    </source>
</evidence>
<dbReference type="Gramene" id="OMERI10G07240.1">
    <property type="protein sequence ID" value="OMERI10G07240.1"/>
    <property type="gene ID" value="OMERI10G07240"/>
</dbReference>
<organism evidence="2">
    <name type="scientific">Oryza meridionalis</name>
    <dbReference type="NCBI Taxonomy" id="40149"/>
    <lineage>
        <taxon>Eukaryota</taxon>
        <taxon>Viridiplantae</taxon>
        <taxon>Streptophyta</taxon>
        <taxon>Embryophyta</taxon>
        <taxon>Tracheophyta</taxon>
        <taxon>Spermatophyta</taxon>
        <taxon>Magnoliopsida</taxon>
        <taxon>Liliopsida</taxon>
        <taxon>Poales</taxon>
        <taxon>Poaceae</taxon>
        <taxon>BOP clade</taxon>
        <taxon>Oryzoideae</taxon>
        <taxon>Oryzeae</taxon>
        <taxon>Oryzinae</taxon>
        <taxon>Oryza</taxon>
    </lineage>
</organism>
<feature type="region of interest" description="Disordered" evidence="1">
    <location>
        <begin position="23"/>
        <end position="48"/>
    </location>
</feature>
<evidence type="ECO:0000313" key="2">
    <source>
        <dbReference type="EnsemblPlants" id="OMERI10G07240.1"/>
    </source>
</evidence>
<proteinExistence type="predicted"/>
<dbReference type="Proteomes" id="UP000008021">
    <property type="component" value="Chromosome 10"/>
</dbReference>
<reference evidence="2" key="1">
    <citation type="submission" date="2015-04" db="UniProtKB">
        <authorList>
            <consortium name="EnsemblPlants"/>
        </authorList>
    </citation>
    <scope>IDENTIFICATION</scope>
</reference>
<accession>A0A0E0EXU5</accession>
<dbReference type="AlphaFoldDB" id="A0A0E0EXU5"/>
<evidence type="ECO:0000256" key="1">
    <source>
        <dbReference type="SAM" id="MobiDB-lite"/>
    </source>
</evidence>
<sequence length="72" mass="7255">MAGGNTGNSGGCIPLLHRKGSKAAGGLSRCRLPSSPATTAPAAAVPPSSVRPALPLLLRTSATHEGIRKEKR</sequence>
<name>A0A0E0EXU5_9ORYZ</name>
<dbReference type="EnsemblPlants" id="OMERI10G07240.1">
    <property type="protein sequence ID" value="OMERI10G07240.1"/>
    <property type="gene ID" value="OMERI10G07240"/>
</dbReference>
<protein>
    <submittedName>
        <fullName evidence="2">Uncharacterized protein</fullName>
    </submittedName>
</protein>
<reference evidence="2" key="2">
    <citation type="submission" date="2018-05" db="EMBL/GenBank/DDBJ databases">
        <title>OmerRS3 (Oryza meridionalis Reference Sequence Version 3).</title>
        <authorList>
            <person name="Zhang J."/>
            <person name="Kudrna D."/>
            <person name="Lee S."/>
            <person name="Talag J."/>
            <person name="Welchert J."/>
            <person name="Wing R.A."/>
        </authorList>
    </citation>
    <scope>NUCLEOTIDE SEQUENCE [LARGE SCALE GENOMIC DNA]</scope>
    <source>
        <strain evidence="2">cv. OR44</strain>
    </source>
</reference>
<dbReference type="HOGENOM" id="CLU_2726442_0_0_1"/>
<feature type="compositionally biased region" description="Low complexity" evidence="1">
    <location>
        <begin position="31"/>
        <end position="48"/>
    </location>
</feature>